<dbReference type="InterPro" id="IPR024567">
    <property type="entry name" value="RNase_HII/HIII_dom"/>
</dbReference>
<evidence type="ECO:0000256" key="13">
    <source>
        <dbReference type="RuleBase" id="RU003515"/>
    </source>
</evidence>
<dbReference type="STRING" id="235279.HH_0006"/>
<evidence type="ECO:0000256" key="4">
    <source>
        <dbReference type="ARBA" id="ARBA00004496"/>
    </source>
</evidence>
<proteinExistence type="inferred from homology"/>
<dbReference type="PANTHER" id="PTHR10954">
    <property type="entry name" value="RIBONUCLEASE H2 SUBUNIT A"/>
    <property type="match status" value="1"/>
</dbReference>
<dbReference type="GO" id="GO:0006298">
    <property type="term" value="P:mismatch repair"/>
    <property type="evidence" value="ECO:0007669"/>
    <property type="project" value="TreeGrafter"/>
</dbReference>
<evidence type="ECO:0000256" key="12">
    <source>
        <dbReference type="PROSITE-ProRule" id="PRU01319"/>
    </source>
</evidence>
<comment type="function">
    <text evidence="3 13">Endonuclease that specifically degrades the RNA of RNA-DNA hybrids.</text>
</comment>
<evidence type="ECO:0000313" key="15">
    <source>
        <dbReference type="EMBL" id="AAP76603.1"/>
    </source>
</evidence>
<dbReference type="OrthoDB" id="9803420at2"/>
<reference evidence="15 16" key="1">
    <citation type="journal article" date="2003" name="Proc. Natl. Acad. Sci. U.S.A.">
        <title>The complete genome sequence of the carcinogenic bacterium Helicobacter hepaticus.</title>
        <authorList>
            <person name="Suerbaum S."/>
            <person name="Josenhans C."/>
            <person name="Sterzenbach T."/>
            <person name="Drescher B."/>
            <person name="Brandt P."/>
            <person name="Bell M."/>
            <person name="Droege M."/>
            <person name="Fartmann B."/>
            <person name="Fischer H.-P."/>
            <person name="Ge Z."/>
            <person name="Hoerster A."/>
            <person name="Holland R."/>
            <person name="Klein K."/>
            <person name="Koenig J."/>
            <person name="Macko L."/>
            <person name="Mendz G.L."/>
            <person name="Nyakatura G."/>
            <person name="Schauer D.B."/>
            <person name="Shen Z."/>
            <person name="Weber J."/>
            <person name="Frosch M."/>
            <person name="Fox J.G."/>
        </authorList>
    </citation>
    <scope>NUCLEOTIDE SEQUENCE [LARGE SCALE GENOMIC DNA]</scope>
    <source>
        <strain evidence="16">ATCC 51449 / 3B1</strain>
    </source>
</reference>
<evidence type="ECO:0000256" key="10">
    <source>
        <dbReference type="ARBA" id="ARBA00022801"/>
    </source>
</evidence>
<dbReference type="Proteomes" id="UP000002495">
    <property type="component" value="Chromosome"/>
</dbReference>
<evidence type="ECO:0000259" key="14">
    <source>
        <dbReference type="PROSITE" id="PS51975"/>
    </source>
</evidence>
<keyword evidence="6" id="KW-0963">Cytoplasm</keyword>
<keyword evidence="7 12" id="KW-0540">Nuclease</keyword>
<dbReference type="Pfam" id="PF01351">
    <property type="entry name" value="RNase_HII"/>
    <property type="match status" value="1"/>
</dbReference>
<dbReference type="AlphaFoldDB" id="Q7VK86"/>
<keyword evidence="9 12" id="KW-0255">Endonuclease</keyword>
<dbReference type="GO" id="GO:0004523">
    <property type="term" value="F:RNA-DNA hybrid ribonuclease activity"/>
    <property type="evidence" value="ECO:0007669"/>
    <property type="project" value="UniProtKB-UniRule"/>
</dbReference>
<keyword evidence="16" id="KW-1185">Reference proteome</keyword>
<dbReference type="InterPro" id="IPR012337">
    <property type="entry name" value="RNaseH-like_sf"/>
</dbReference>
<keyword evidence="11" id="KW-0464">Manganese</keyword>
<accession>Q7VK86</accession>
<dbReference type="InterPro" id="IPR036397">
    <property type="entry name" value="RNaseH_sf"/>
</dbReference>
<evidence type="ECO:0000256" key="6">
    <source>
        <dbReference type="ARBA" id="ARBA00022490"/>
    </source>
</evidence>
<gene>
    <name evidence="15" type="primary">rnhB</name>
    <name evidence="15" type="ordered locus">HH_0006</name>
</gene>
<dbReference type="CDD" id="cd07182">
    <property type="entry name" value="RNase_HII_bacteria_HII_like"/>
    <property type="match status" value="1"/>
</dbReference>
<dbReference type="InterPro" id="IPR001352">
    <property type="entry name" value="RNase_HII/HIII"/>
</dbReference>
<dbReference type="GO" id="GO:0003723">
    <property type="term" value="F:RNA binding"/>
    <property type="evidence" value="ECO:0007669"/>
    <property type="project" value="UniProtKB-UniRule"/>
</dbReference>
<comment type="similarity">
    <text evidence="5 13">Belongs to the RNase HII family.</text>
</comment>
<evidence type="ECO:0000256" key="11">
    <source>
        <dbReference type="ARBA" id="ARBA00023211"/>
    </source>
</evidence>
<dbReference type="GO" id="GO:0032299">
    <property type="term" value="C:ribonuclease H2 complex"/>
    <property type="evidence" value="ECO:0007669"/>
    <property type="project" value="TreeGrafter"/>
</dbReference>
<dbReference type="RefSeq" id="WP_011114849.1">
    <property type="nucleotide sequence ID" value="NC_004917.1"/>
</dbReference>
<feature type="binding site" evidence="12">
    <location>
        <position position="8"/>
    </location>
    <ligand>
        <name>a divalent metal cation</name>
        <dbReference type="ChEBI" id="CHEBI:60240"/>
    </ligand>
</feature>
<dbReference type="GO" id="GO:0046872">
    <property type="term" value="F:metal ion binding"/>
    <property type="evidence" value="ECO:0007669"/>
    <property type="project" value="UniProtKB-KW"/>
</dbReference>
<feature type="domain" description="RNase H type-2" evidence="14">
    <location>
        <begin position="1"/>
        <end position="207"/>
    </location>
</feature>
<evidence type="ECO:0000256" key="7">
    <source>
        <dbReference type="ARBA" id="ARBA00022722"/>
    </source>
</evidence>
<feature type="binding site" evidence="12">
    <location>
        <position position="7"/>
    </location>
    <ligand>
        <name>a divalent metal cation</name>
        <dbReference type="ChEBI" id="CHEBI:60240"/>
    </ligand>
</feature>
<keyword evidence="8 12" id="KW-0479">Metal-binding</keyword>
<dbReference type="GO" id="GO:0005737">
    <property type="term" value="C:cytoplasm"/>
    <property type="evidence" value="ECO:0007669"/>
    <property type="project" value="UniProtKB-SubCell"/>
</dbReference>
<evidence type="ECO:0000313" key="16">
    <source>
        <dbReference type="Proteomes" id="UP000002495"/>
    </source>
</evidence>
<dbReference type="EC" id="3.1.26.4" evidence="13"/>
<evidence type="ECO:0000256" key="8">
    <source>
        <dbReference type="ARBA" id="ARBA00022723"/>
    </source>
</evidence>
<name>Q7VK86_HELHP</name>
<dbReference type="PANTHER" id="PTHR10954:SF18">
    <property type="entry name" value="RIBONUCLEASE HII"/>
    <property type="match status" value="1"/>
</dbReference>
<dbReference type="HOGENOM" id="CLU_036532_3_1_7"/>
<dbReference type="EMBL" id="AE017125">
    <property type="protein sequence ID" value="AAP76603.1"/>
    <property type="molecule type" value="Genomic_DNA"/>
</dbReference>
<sequence>MWVAGIDEAGRGCICGGLFIAGIIANEQVIAQFGAKDSKKMLPKQRVRVYNALLDSQKRGEIGFYVAQIQAWDIDKYGLSWAMRSGIEEVLSYLGSYMLEQNILVQNQPLDIVIDGNTTFGAHIPTFLAHKDVHLKTLIKGDELMPIISCASVVAKVSKDSQMYMLDNLYPQYLLAKNKGYATLEHKKQIMRYGYCPHHRKSFKISP</sequence>
<dbReference type="KEGG" id="hhe:HH_0006"/>
<dbReference type="SUPFAM" id="SSF53098">
    <property type="entry name" value="Ribonuclease H-like"/>
    <property type="match status" value="1"/>
</dbReference>
<dbReference type="eggNOG" id="COG0164">
    <property type="taxonomic scope" value="Bacteria"/>
</dbReference>
<comment type="catalytic activity">
    <reaction evidence="1 12 13">
        <text>Endonucleolytic cleavage to 5'-phosphomonoester.</text>
        <dbReference type="EC" id="3.1.26.4"/>
    </reaction>
</comment>
<dbReference type="PROSITE" id="PS51975">
    <property type="entry name" value="RNASE_H_2"/>
    <property type="match status" value="1"/>
</dbReference>
<organism evidence="15 16">
    <name type="scientific">Helicobacter hepaticus (strain ATCC 51449 / 3B1)</name>
    <dbReference type="NCBI Taxonomy" id="235279"/>
    <lineage>
        <taxon>Bacteria</taxon>
        <taxon>Pseudomonadati</taxon>
        <taxon>Campylobacterota</taxon>
        <taxon>Epsilonproteobacteria</taxon>
        <taxon>Campylobacterales</taxon>
        <taxon>Helicobacteraceae</taxon>
        <taxon>Helicobacter</taxon>
    </lineage>
</organism>
<keyword evidence="10 12" id="KW-0378">Hydrolase</keyword>
<evidence type="ECO:0000256" key="9">
    <source>
        <dbReference type="ARBA" id="ARBA00022759"/>
    </source>
</evidence>
<dbReference type="GO" id="GO:0043137">
    <property type="term" value="P:DNA replication, removal of RNA primer"/>
    <property type="evidence" value="ECO:0007669"/>
    <property type="project" value="TreeGrafter"/>
</dbReference>
<evidence type="ECO:0000256" key="2">
    <source>
        <dbReference type="ARBA" id="ARBA00001946"/>
    </source>
</evidence>
<evidence type="ECO:0000256" key="5">
    <source>
        <dbReference type="ARBA" id="ARBA00007383"/>
    </source>
</evidence>
<dbReference type="InterPro" id="IPR022898">
    <property type="entry name" value="RNase_HII"/>
</dbReference>
<dbReference type="Gene3D" id="3.30.420.10">
    <property type="entry name" value="Ribonuclease H-like superfamily/Ribonuclease H"/>
    <property type="match status" value="1"/>
</dbReference>
<comment type="subcellular location">
    <subcellularLocation>
        <location evidence="4">Cytoplasm</location>
    </subcellularLocation>
</comment>
<feature type="binding site" evidence="12">
    <location>
        <position position="115"/>
    </location>
    <ligand>
        <name>a divalent metal cation</name>
        <dbReference type="ChEBI" id="CHEBI:60240"/>
    </ligand>
</feature>
<evidence type="ECO:0000256" key="1">
    <source>
        <dbReference type="ARBA" id="ARBA00000077"/>
    </source>
</evidence>
<comment type="cofactor">
    <cofactor evidence="2">
        <name>Mg(2+)</name>
        <dbReference type="ChEBI" id="CHEBI:18420"/>
    </cofactor>
</comment>
<protein>
    <recommendedName>
        <fullName evidence="13">Ribonuclease</fullName>
        <ecNumber evidence="13">3.1.26.4</ecNumber>
    </recommendedName>
</protein>
<comment type="cofactor">
    <cofactor evidence="12">
        <name>Mn(2+)</name>
        <dbReference type="ChEBI" id="CHEBI:29035"/>
    </cofactor>
    <cofactor evidence="12">
        <name>Mg(2+)</name>
        <dbReference type="ChEBI" id="CHEBI:18420"/>
    </cofactor>
    <text evidence="12">Manganese or magnesium. Binds 1 divalent metal ion per monomer in the absence of substrate. May bind a second metal ion after substrate binding.</text>
</comment>
<evidence type="ECO:0000256" key="3">
    <source>
        <dbReference type="ARBA" id="ARBA00004065"/>
    </source>
</evidence>